<comment type="similarity">
    <text evidence="1 2">Belongs to the UPF0102 family.</text>
</comment>
<dbReference type="PANTHER" id="PTHR34039:SF1">
    <property type="entry name" value="UPF0102 PROTEIN YRAN"/>
    <property type="match status" value="1"/>
</dbReference>
<dbReference type="EMBL" id="MHLC01000029">
    <property type="protein sequence ID" value="OGZ00668.1"/>
    <property type="molecule type" value="Genomic_DNA"/>
</dbReference>
<sequence length="122" mass="13973">MASHISLGKLGEDLACKYLSQNGYRIIERNYRKPYGEIDIIAQAKNGTLVFCEVKTLSSVNQDLLTPEDHMTASKLRKLQKTAQVFTRENPRFVREDRGSRIDLLAVEMRNSASSIRHYENL</sequence>
<dbReference type="InterPro" id="IPR011856">
    <property type="entry name" value="tRNA_endonuc-like_dom_sf"/>
</dbReference>
<evidence type="ECO:0000313" key="4">
    <source>
        <dbReference type="Proteomes" id="UP000178495"/>
    </source>
</evidence>
<organism evidence="3 4">
    <name type="scientific">Candidatus Liptonbacteria bacterium RIFCSPLOWO2_01_FULL_56_20</name>
    <dbReference type="NCBI Taxonomy" id="1798652"/>
    <lineage>
        <taxon>Bacteria</taxon>
        <taxon>Candidatus Liptoniibacteriota</taxon>
    </lineage>
</organism>
<accession>A0A1G2CJS4</accession>
<dbReference type="Pfam" id="PF02021">
    <property type="entry name" value="UPF0102"/>
    <property type="match status" value="1"/>
</dbReference>
<dbReference type="CDD" id="cd20736">
    <property type="entry name" value="PoNe_Nuclease"/>
    <property type="match status" value="1"/>
</dbReference>
<evidence type="ECO:0000256" key="1">
    <source>
        <dbReference type="ARBA" id="ARBA00006738"/>
    </source>
</evidence>
<dbReference type="AlphaFoldDB" id="A0A1G2CJS4"/>
<dbReference type="STRING" id="1798652.A3A43_02045"/>
<evidence type="ECO:0000313" key="3">
    <source>
        <dbReference type="EMBL" id="OGZ00668.1"/>
    </source>
</evidence>
<dbReference type="SUPFAM" id="SSF52980">
    <property type="entry name" value="Restriction endonuclease-like"/>
    <property type="match status" value="1"/>
</dbReference>
<dbReference type="InterPro" id="IPR003509">
    <property type="entry name" value="UPF0102_YraN-like"/>
</dbReference>
<reference evidence="3 4" key="1">
    <citation type="journal article" date="2016" name="Nat. Commun.">
        <title>Thousands of microbial genomes shed light on interconnected biogeochemical processes in an aquifer system.</title>
        <authorList>
            <person name="Anantharaman K."/>
            <person name="Brown C.T."/>
            <person name="Hug L.A."/>
            <person name="Sharon I."/>
            <person name="Castelle C.J."/>
            <person name="Probst A.J."/>
            <person name="Thomas B.C."/>
            <person name="Singh A."/>
            <person name="Wilkins M.J."/>
            <person name="Karaoz U."/>
            <person name="Brodie E.L."/>
            <person name="Williams K.H."/>
            <person name="Hubbard S.S."/>
            <person name="Banfield J.F."/>
        </authorList>
    </citation>
    <scope>NUCLEOTIDE SEQUENCE [LARGE SCALE GENOMIC DNA]</scope>
</reference>
<evidence type="ECO:0000256" key="2">
    <source>
        <dbReference type="HAMAP-Rule" id="MF_00048"/>
    </source>
</evidence>
<dbReference type="PANTHER" id="PTHR34039">
    <property type="entry name" value="UPF0102 PROTEIN YRAN"/>
    <property type="match status" value="1"/>
</dbReference>
<dbReference type="GO" id="GO:0003676">
    <property type="term" value="F:nucleic acid binding"/>
    <property type="evidence" value="ECO:0007669"/>
    <property type="project" value="InterPro"/>
</dbReference>
<comment type="caution">
    <text evidence="3">The sequence shown here is derived from an EMBL/GenBank/DDBJ whole genome shotgun (WGS) entry which is preliminary data.</text>
</comment>
<proteinExistence type="inferred from homology"/>
<gene>
    <name evidence="3" type="ORF">A3A43_02045</name>
</gene>
<dbReference type="HAMAP" id="MF_00048">
    <property type="entry name" value="UPF0102"/>
    <property type="match status" value="1"/>
</dbReference>
<name>A0A1G2CJS4_9BACT</name>
<protein>
    <recommendedName>
        <fullName evidence="2">UPF0102 protein A3A43_02045</fullName>
    </recommendedName>
</protein>
<dbReference type="InterPro" id="IPR011335">
    <property type="entry name" value="Restrct_endonuc-II-like"/>
</dbReference>
<dbReference type="Gene3D" id="3.40.1350.10">
    <property type="match status" value="1"/>
</dbReference>
<dbReference type="Proteomes" id="UP000178495">
    <property type="component" value="Unassembled WGS sequence"/>
</dbReference>